<evidence type="ECO:0000313" key="1">
    <source>
        <dbReference type="EMBL" id="KYN28911.1"/>
    </source>
</evidence>
<keyword evidence="2" id="KW-1185">Reference proteome</keyword>
<protein>
    <submittedName>
        <fullName evidence="1">Uncharacterized protein</fullName>
    </submittedName>
</protein>
<reference evidence="1 2" key="1">
    <citation type="submission" date="2015-09" db="EMBL/GenBank/DDBJ databases">
        <title>Trachymyrmex cornetzi WGS genome.</title>
        <authorList>
            <person name="Nygaard S."/>
            <person name="Hu H."/>
            <person name="Boomsma J."/>
            <person name="Zhang G."/>
        </authorList>
    </citation>
    <scope>NUCLEOTIDE SEQUENCE [LARGE SCALE GENOMIC DNA]</scope>
    <source>
        <strain evidence="1">Tcor2-1</strain>
        <tissue evidence="1">Whole body</tissue>
    </source>
</reference>
<accession>A0A151JPZ0</accession>
<dbReference type="EMBL" id="KQ978733">
    <property type="protein sequence ID" value="KYN28911.1"/>
    <property type="molecule type" value="Genomic_DNA"/>
</dbReference>
<evidence type="ECO:0000313" key="2">
    <source>
        <dbReference type="Proteomes" id="UP000078492"/>
    </source>
</evidence>
<sequence length="58" mass="6935">MQKRSSVANNQRKVILLRDNTRLHVAKSVKQALLENEWMNKNNERKKKKKFKKIKSSL</sequence>
<gene>
    <name evidence="1" type="ORF">ALC57_01666</name>
</gene>
<name>A0A151JPZ0_9HYME</name>
<organism evidence="1 2">
    <name type="scientific">Trachymyrmex cornetzi</name>
    <dbReference type="NCBI Taxonomy" id="471704"/>
    <lineage>
        <taxon>Eukaryota</taxon>
        <taxon>Metazoa</taxon>
        <taxon>Ecdysozoa</taxon>
        <taxon>Arthropoda</taxon>
        <taxon>Hexapoda</taxon>
        <taxon>Insecta</taxon>
        <taxon>Pterygota</taxon>
        <taxon>Neoptera</taxon>
        <taxon>Endopterygota</taxon>
        <taxon>Hymenoptera</taxon>
        <taxon>Apocrita</taxon>
        <taxon>Aculeata</taxon>
        <taxon>Formicoidea</taxon>
        <taxon>Formicidae</taxon>
        <taxon>Myrmicinae</taxon>
        <taxon>Trachymyrmex</taxon>
    </lineage>
</organism>
<dbReference type="AlphaFoldDB" id="A0A151JPZ0"/>
<proteinExistence type="predicted"/>
<dbReference type="Proteomes" id="UP000078492">
    <property type="component" value="Unassembled WGS sequence"/>
</dbReference>